<gene>
    <name evidence="1" type="ORF">FRC53_06350</name>
</gene>
<reference evidence="1" key="1">
    <citation type="journal article" date="2020" name="Appl. Environ. Microbiol.">
        <title>Medium-Chain Fatty Acid Synthesis by 'Candidatus Weimeria bifida' gen. nov., sp. nov., and 'Candidatus Pseudoramibacter fermentans' sp. nov.</title>
        <authorList>
            <person name="Scarborough M.J."/>
            <person name="Myers K.S."/>
            <person name="Donohue T.J."/>
            <person name="Noguera D.R."/>
        </authorList>
    </citation>
    <scope>NUCLEOTIDE SEQUENCE</scope>
    <source>
        <strain evidence="1">EUB1.1</strain>
    </source>
</reference>
<sequence length="60" mass="6788">MSPDGIQARLDELQDFIGSQQSEITEFDESPVRKLIQQITVYDGHFTVEFKSGITIDIEA</sequence>
<keyword evidence="2" id="KW-1185">Reference proteome</keyword>
<dbReference type="Proteomes" id="UP000473648">
    <property type="component" value="Unassembled WGS sequence"/>
</dbReference>
<evidence type="ECO:0000313" key="1">
    <source>
        <dbReference type="EMBL" id="MQM73030.1"/>
    </source>
</evidence>
<dbReference type="AlphaFoldDB" id="A0A6L5GTB5"/>
<dbReference type="EMBL" id="VOGB01000004">
    <property type="protein sequence ID" value="MQM73030.1"/>
    <property type="molecule type" value="Genomic_DNA"/>
</dbReference>
<comment type="caution">
    <text evidence="1">The sequence shown here is derived from an EMBL/GenBank/DDBJ whole genome shotgun (WGS) entry which is preliminary data.</text>
</comment>
<name>A0A6L5GTB5_9FIRM</name>
<evidence type="ECO:0000313" key="2">
    <source>
        <dbReference type="Proteomes" id="UP000473648"/>
    </source>
</evidence>
<organism evidence="1 2">
    <name type="scientific">Candidatus Pseudoramibacter fermentans</name>
    <dbReference type="NCBI Taxonomy" id="2594427"/>
    <lineage>
        <taxon>Bacteria</taxon>
        <taxon>Bacillati</taxon>
        <taxon>Bacillota</taxon>
        <taxon>Clostridia</taxon>
        <taxon>Eubacteriales</taxon>
        <taxon>Eubacteriaceae</taxon>
        <taxon>Pseudoramibacter</taxon>
    </lineage>
</organism>
<protein>
    <submittedName>
        <fullName evidence="1">Integrase</fullName>
    </submittedName>
</protein>
<accession>A0A6L5GTB5</accession>
<proteinExistence type="predicted"/>